<reference evidence="7" key="1">
    <citation type="submission" date="2019-10" db="EMBL/GenBank/DDBJ databases">
        <title>Draft genome sequece of Microseira wollei NIES-4236.</title>
        <authorList>
            <person name="Yamaguchi H."/>
            <person name="Suzuki S."/>
            <person name="Kawachi M."/>
        </authorList>
    </citation>
    <scope>NUCLEOTIDE SEQUENCE</scope>
    <source>
        <strain evidence="7">NIES-4236</strain>
    </source>
</reference>
<comment type="cofactor">
    <cofactor evidence="1">
        <name>FMN</name>
        <dbReference type="ChEBI" id="CHEBI:58210"/>
    </cofactor>
</comment>
<dbReference type="PANTHER" id="PTHR43673">
    <property type="entry name" value="NAD(P)H NITROREDUCTASE YDGI-RELATED"/>
    <property type="match status" value="1"/>
</dbReference>
<evidence type="ECO:0000256" key="3">
    <source>
        <dbReference type="ARBA" id="ARBA00022630"/>
    </source>
</evidence>
<feature type="domain" description="Nitroreductase" evidence="6">
    <location>
        <begin position="15"/>
        <end position="193"/>
    </location>
</feature>
<dbReference type="Pfam" id="PF00881">
    <property type="entry name" value="Nitroreductase"/>
    <property type="match status" value="1"/>
</dbReference>
<comment type="caution">
    <text evidence="7">The sequence shown here is derived from an EMBL/GenBank/DDBJ whole genome shotgun (WGS) entry which is preliminary data.</text>
</comment>
<gene>
    <name evidence="7" type="ORF">MiSe_66540</name>
</gene>
<accession>A0AAV3XIW9</accession>
<dbReference type="InterPro" id="IPR029479">
    <property type="entry name" value="Nitroreductase"/>
</dbReference>
<evidence type="ECO:0000259" key="6">
    <source>
        <dbReference type="Pfam" id="PF00881"/>
    </source>
</evidence>
<dbReference type="Proteomes" id="UP001050975">
    <property type="component" value="Unassembled WGS sequence"/>
</dbReference>
<keyword evidence="5" id="KW-0560">Oxidoreductase</keyword>
<dbReference type="InterPro" id="IPR000415">
    <property type="entry name" value="Nitroreductase-like"/>
</dbReference>
<proteinExistence type="inferred from homology"/>
<evidence type="ECO:0000256" key="5">
    <source>
        <dbReference type="ARBA" id="ARBA00023002"/>
    </source>
</evidence>
<keyword evidence="8" id="KW-1185">Reference proteome</keyword>
<dbReference type="Gene3D" id="3.40.109.10">
    <property type="entry name" value="NADH Oxidase"/>
    <property type="match status" value="1"/>
</dbReference>
<evidence type="ECO:0000313" key="7">
    <source>
        <dbReference type="EMBL" id="GET41840.1"/>
    </source>
</evidence>
<evidence type="ECO:0000256" key="1">
    <source>
        <dbReference type="ARBA" id="ARBA00001917"/>
    </source>
</evidence>
<dbReference type="EMBL" id="BLAY01000137">
    <property type="protein sequence ID" value="GET41840.1"/>
    <property type="molecule type" value="Genomic_DNA"/>
</dbReference>
<dbReference type="SUPFAM" id="SSF55469">
    <property type="entry name" value="FMN-dependent nitroreductase-like"/>
    <property type="match status" value="1"/>
</dbReference>
<keyword evidence="4" id="KW-0288">FMN</keyword>
<sequence length="222" mass="24962">MNVEMQPSIGLKESIEQRRAARAFRPDVIPEVILAEILRLGIRAPSGYNLQPWRFIVLRQQQSKEKLKACAFNQRQVGEAPVVLICCGDRRVSTPEYIESVIELGKDASAMNEAYADVMRQQIPGLFENKPCFDSIEAWTNRHTMLAVAHIMIVAKSFGVDSCPMEGFVSAQVKEAFNIPEEVDVCCLLCLGYAAQPFKQYGGRFDVKQVCYGESYGELFEL</sequence>
<name>A0AAV3XIW9_9CYAN</name>
<comment type="similarity">
    <text evidence="2">Belongs to the nitroreductase family.</text>
</comment>
<dbReference type="RefSeq" id="WP_226588501.1">
    <property type="nucleotide sequence ID" value="NZ_BLAY01000137.1"/>
</dbReference>
<dbReference type="AlphaFoldDB" id="A0AAV3XIW9"/>
<dbReference type="PANTHER" id="PTHR43673:SF2">
    <property type="entry name" value="NITROREDUCTASE"/>
    <property type="match status" value="1"/>
</dbReference>
<dbReference type="GO" id="GO:0016491">
    <property type="term" value="F:oxidoreductase activity"/>
    <property type="evidence" value="ECO:0007669"/>
    <property type="project" value="UniProtKB-KW"/>
</dbReference>
<evidence type="ECO:0000256" key="4">
    <source>
        <dbReference type="ARBA" id="ARBA00022643"/>
    </source>
</evidence>
<keyword evidence="3" id="KW-0285">Flavoprotein</keyword>
<organism evidence="7 8">
    <name type="scientific">Microseira wollei NIES-4236</name>
    <dbReference type="NCBI Taxonomy" id="2530354"/>
    <lineage>
        <taxon>Bacteria</taxon>
        <taxon>Bacillati</taxon>
        <taxon>Cyanobacteriota</taxon>
        <taxon>Cyanophyceae</taxon>
        <taxon>Oscillatoriophycideae</taxon>
        <taxon>Aerosakkonematales</taxon>
        <taxon>Aerosakkonemataceae</taxon>
        <taxon>Microseira</taxon>
    </lineage>
</organism>
<evidence type="ECO:0000256" key="2">
    <source>
        <dbReference type="ARBA" id="ARBA00007118"/>
    </source>
</evidence>
<protein>
    <submittedName>
        <fullName evidence="7">Nitroreductase</fullName>
    </submittedName>
</protein>
<evidence type="ECO:0000313" key="8">
    <source>
        <dbReference type="Proteomes" id="UP001050975"/>
    </source>
</evidence>